<dbReference type="PANTHER" id="PTHR30126:SF40">
    <property type="entry name" value="HTH-TYPE TRANSCRIPTIONAL REGULATOR GLTR"/>
    <property type="match status" value="1"/>
</dbReference>
<reference evidence="6" key="2">
    <citation type="journal article" date="2021" name="PeerJ">
        <title>Extensive microbial diversity within the chicken gut microbiome revealed by metagenomics and culture.</title>
        <authorList>
            <person name="Gilroy R."/>
            <person name="Ravi A."/>
            <person name="Getino M."/>
            <person name="Pursley I."/>
            <person name="Horton D.L."/>
            <person name="Alikhan N.F."/>
            <person name="Baker D."/>
            <person name="Gharbi K."/>
            <person name="Hall N."/>
            <person name="Watson M."/>
            <person name="Adriaenssens E.M."/>
            <person name="Foster-Nyarko E."/>
            <person name="Jarju S."/>
            <person name="Secka A."/>
            <person name="Antonio M."/>
            <person name="Oren A."/>
            <person name="Chaudhuri R.R."/>
            <person name="La Ragione R."/>
            <person name="Hildebrand F."/>
            <person name="Pallen M.J."/>
        </authorList>
    </citation>
    <scope>NUCLEOTIDE SEQUENCE</scope>
    <source>
        <strain evidence="6">ChiHcec3-6078</strain>
    </source>
</reference>
<keyword evidence="2" id="KW-0805">Transcription regulation</keyword>
<dbReference type="PANTHER" id="PTHR30126">
    <property type="entry name" value="HTH-TYPE TRANSCRIPTIONAL REGULATOR"/>
    <property type="match status" value="1"/>
</dbReference>
<dbReference type="EMBL" id="DVMP01000085">
    <property type="protein sequence ID" value="HIU25744.1"/>
    <property type="molecule type" value="Genomic_DNA"/>
</dbReference>
<dbReference type="SUPFAM" id="SSF53850">
    <property type="entry name" value="Periplasmic binding protein-like II"/>
    <property type="match status" value="1"/>
</dbReference>
<dbReference type="Proteomes" id="UP000824090">
    <property type="component" value="Unassembled WGS sequence"/>
</dbReference>
<dbReference type="GO" id="GO:0003700">
    <property type="term" value="F:DNA-binding transcription factor activity"/>
    <property type="evidence" value="ECO:0007669"/>
    <property type="project" value="InterPro"/>
</dbReference>
<dbReference type="InterPro" id="IPR000847">
    <property type="entry name" value="LysR_HTH_N"/>
</dbReference>
<dbReference type="AlphaFoldDB" id="A0A9D1I067"/>
<name>A0A9D1I067_9FIRM</name>
<dbReference type="SUPFAM" id="SSF46785">
    <property type="entry name" value="Winged helix' DNA-binding domain"/>
    <property type="match status" value="1"/>
</dbReference>
<keyword evidence="3" id="KW-0238">DNA-binding</keyword>
<dbReference type="Gene3D" id="1.10.10.10">
    <property type="entry name" value="Winged helix-like DNA-binding domain superfamily/Winged helix DNA-binding domain"/>
    <property type="match status" value="1"/>
</dbReference>
<comment type="caution">
    <text evidence="6">The sequence shown here is derived from an EMBL/GenBank/DDBJ whole genome shotgun (WGS) entry which is preliminary data.</text>
</comment>
<dbReference type="PROSITE" id="PS50931">
    <property type="entry name" value="HTH_LYSR"/>
    <property type="match status" value="1"/>
</dbReference>
<reference evidence="6" key="1">
    <citation type="submission" date="2020-10" db="EMBL/GenBank/DDBJ databases">
        <authorList>
            <person name="Gilroy R."/>
        </authorList>
    </citation>
    <scope>NUCLEOTIDE SEQUENCE</scope>
    <source>
        <strain evidence="6">ChiHcec3-6078</strain>
    </source>
</reference>
<organism evidence="6 7">
    <name type="scientific">Candidatus Allocopromorpha excrementigallinarum</name>
    <dbReference type="NCBI Taxonomy" id="2840742"/>
    <lineage>
        <taxon>Bacteria</taxon>
        <taxon>Bacillati</taxon>
        <taxon>Bacillota</taxon>
        <taxon>Clostridia</taxon>
        <taxon>Eubacteriales</taxon>
        <taxon>Eubacteriaceae</taxon>
        <taxon>Eubacteriaceae incertae sedis</taxon>
        <taxon>Candidatus Allocopromorpha</taxon>
    </lineage>
</organism>
<proteinExistence type="inferred from homology"/>
<gene>
    <name evidence="6" type="ORF">IAC50_04550</name>
</gene>
<evidence type="ECO:0000313" key="6">
    <source>
        <dbReference type="EMBL" id="HIU25744.1"/>
    </source>
</evidence>
<dbReference type="FunFam" id="1.10.10.10:FF:000001">
    <property type="entry name" value="LysR family transcriptional regulator"/>
    <property type="match status" value="1"/>
</dbReference>
<feature type="domain" description="HTH lysR-type" evidence="5">
    <location>
        <begin position="1"/>
        <end position="58"/>
    </location>
</feature>
<dbReference type="InterPro" id="IPR036388">
    <property type="entry name" value="WH-like_DNA-bd_sf"/>
</dbReference>
<dbReference type="Pfam" id="PF03466">
    <property type="entry name" value="LysR_substrate"/>
    <property type="match status" value="1"/>
</dbReference>
<dbReference type="Pfam" id="PF00126">
    <property type="entry name" value="HTH_1"/>
    <property type="match status" value="1"/>
</dbReference>
<protein>
    <submittedName>
        <fullName evidence="6">LysR family transcriptional regulator</fullName>
    </submittedName>
</protein>
<dbReference type="InterPro" id="IPR005119">
    <property type="entry name" value="LysR_subst-bd"/>
</dbReference>
<evidence type="ECO:0000259" key="5">
    <source>
        <dbReference type="PROSITE" id="PS50931"/>
    </source>
</evidence>
<evidence type="ECO:0000313" key="7">
    <source>
        <dbReference type="Proteomes" id="UP000824090"/>
    </source>
</evidence>
<evidence type="ECO:0000256" key="3">
    <source>
        <dbReference type="ARBA" id="ARBA00023125"/>
    </source>
</evidence>
<evidence type="ECO:0000256" key="4">
    <source>
        <dbReference type="ARBA" id="ARBA00023163"/>
    </source>
</evidence>
<dbReference type="PRINTS" id="PR00039">
    <property type="entry name" value="HTHLYSR"/>
</dbReference>
<accession>A0A9D1I067</accession>
<sequence length="298" mass="33367">MYNHQLDTFITVADCGSFTKAAERLFISTSAVVQQINSLEDHLGLKLFLRGPRGISLTEAGSSLYEDSLRMISLSRDAIARAQKSSESSETIIRVGSSIMNPCRPAMDIWRKISHLHTGFKLQIVPFDDSWTRVLDTFDSLGESFDFLVAACDSKTWLKHASFLRISTCSLCMAVSPDHPLAGKRLLKVPELAGETVMMIPYGDSPILDRIRARLLSEAPGITIKDTVRFYDVEVINRCEVENNMLLTLSTWADVHSGLNTIPVDWDYKMPYGILYSKHPSEKMISFIGIIKEALKDT</sequence>
<keyword evidence="4" id="KW-0804">Transcription</keyword>
<dbReference type="InterPro" id="IPR036390">
    <property type="entry name" value="WH_DNA-bd_sf"/>
</dbReference>
<dbReference type="GO" id="GO:0000976">
    <property type="term" value="F:transcription cis-regulatory region binding"/>
    <property type="evidence" value="ECO:0007669"/>
    <property type="project" value="TreeGrafter"/>
</dbReference>
<evidence type="ECO:0000256" key="2">
    <source>
        <dbReference type="ARBA" id="ARBA00023015"/>
    </source>
</evidence>
<evidence type="ECO:0000256" key="1">
    <source>
        <dbReference type="ARBA" id="ARBA00009437"/>
    </source>
</evidence>
<comment type="similarity">
    <text evidence="1">Belongs to the LysR transcriptional regulatory family.</text>
</comment>